<proteinExistence type="predicted"/>
<dbReference type="AlphaFoldDB" id="A0A0A9E2Q6"/>
<name>A0A0A9E2Q6_ARUDO</name>
<protein>
    <submittedName>
        <fullName evidence="1">Uncharacterized protein</fullName>
    </submittedName>
</protein>
<evidence type="ECO:0000313" key="1">
    <source>
        <dbReference type="EMBL" id="JAD90272.1"/>
    </source>
</evidence>
<reference evidence="1" key="1">
    <citation type="submission" date="2014-09" db="EMBL/GenBank/DDBJ databases">
        <authorList>
            <person name="Magalhaes I.L.F."/>
            <person name="Oliveira U."/>
            <person name="Santos F.R."/>
            <person name="Vidigal T.H.D.A."/>
            <person name="Brescovit A.D."/>
            <person name="Santos A.J."/>
        </authorList>
    </citation>
    <scope>NUCLEOTIDE SEQUENCE</scope>
    <source>
        <tissue evidence="1">Shoot tissue taken approximately 20 cm above the soil surface</tissue>
    </source>
</reference>
<organism evidence="1">
    <name type="scientific">Arundo donax</name>
    <name type="common">Giant reed</name>
    <name type="synonym">Donax arundinaceus</name>
    <dbReference type="NCBI Taxonomy" id="35708"/>
    <lineage>
        <taxon>Eukaryota</taxon>
        <taxon>Viridiplantae</taxon>
        <taxon>Streptophyta</taxon>
        <taxon>Embryophyta</taxon>
        <taxon>Tracheophyta</taxon>
        <taxon>Spermatophyta</taxon>
        <taxon>Magnoliopsida</taxon>
        <taxon>Liliopsida</taxon>
        <taxon>Poales</taxon>
        <taxon>Poaceae</taxon>
        <taxon>PACMAD clade</taxon>
        <taxon>Arundinoideae</taxon>
        <taxon>Arundineae</taxon>
        <taxon>Arundo</taxon>
    </lineage>
</organism>
<reference evidence="1" key="2">
    <citation type="journal article" date="2015" name="Data Brief">
        <title>Shoot transcriptome of the giant reed, Arundo donax.</title>
        <authorList>
            <person name="Barrero R.A."/>
            <person name="Guerrero F.D."/>
            <person name="Moolhuijzen P."/>
            <person name="Goolsby J.A."/>
            <person name="Tidwell J."/>
            <person name="Bellgard S.E."/>
            <person name="Bellgard M.I."/>
        </authorList>
    </citation>
    <scope>NUCLEOTIDE SEQUENCE</scope>
    <source>
        <tissue evidence="1">Shoot tissue taken approximately 20 cm above the soil surface</tissue>
    </source>
</reference>
<sequence length="31" mass="3273">MVKIGESKPTVSYSTTTCFAAMSVYPCVSAI</sequence>
<accession>A0A0A9E2Q6</accession>
<dbReference type="EMBL" id="GBRH01207623">
    <property type="protein sequence ID" value="JAD90272.1"/>
    <property type="molecule type" value="Transcribed_RNA"/>
</dbReference>